<evidence type="ECO:0000259" key="1">
    <source>
        <dbReference type="SMART" id="SM00829"/>
    </source>
</evidence>
<sequence>MTTDCSQSRRLRLLSKAESVEGLSPVIENGAPRRDNDSQIVVEVACAAVNPSDVKAAIGMMPYAVWPRTPGRDFAGRIVDGPRDLIGAEVWGSSGDLGIRRDGSHATHLVLDGDCVARKPENISLIEAGAAGVPFVTAWEGLKRAGLPVRGESVVILGANGKVGQAAMQMVTMLGARAIGVTRRDEGYIGHANAEVEMIDSSAVDVGAAIRDLTDGQGASLIYNTVGSPYMQAAADGLARRGRQILIGTIDRVVPFDILQFYRGQHQYLGIDTLALDTRATVACLTELAPHFESGKLRPFAVKPDGMHSLEEAAIAYAKVMRSDRERVVIVPR</sequence>
<dbReference type="InterPro" id="IPR011032">
    <property type="entry name" value="GroES-like_sf"/>
</dbReference>
<keyword evidence="3" id="KW-1185">Reference proteome</keyword>
<dbReference type="Gene3D" id="3.40.50.720">
    <property type="entry name" value="NAD(P)-binding Rossmann-like Domain"/>
    <property type="match status" value="1"/>
</dbReference>
<dbReference type="Pfam" id="PF08240">
    <property type="entry name" value="ADH_N"/>
    <property type="match status" value="1"/>
</dbReference>
<evidence type="ECO:0000313" key="3">
    <source>
        <dbReference type="Proteomes" id="UP000706039"/>
    </source>
</evidence>
<dbReference type="EMBL" id="JAINVV010000008">
    <property type="protein sequence ID" value="MBY8824021.1"/>
    <property type="molecule type" value="Genomic_DNA"/>
</dbReference>
<dbReference type="Gene3D" id="3.90.180.10">
    <property type="entry name" value="Medium-chain alcohol dehydrogenases, catalytic domain"/>
    <property type="match status" value="1"/>
</dbReference>
<dbReference type="SUPFAM" id="SSF51735">
    <property type="entry name" value="NAD(P)-binding Rossmann-fold domains"/>
    <property type="match status" value="1"/>
</dbReference>
<dbReference type="Pfam" id="PF00107">
    <property type="entry name" value="ADH_zinc_N"/>
    <property type="match status" value="1"/>
</dbReference>
<reference evidence="2 3" key="1">
    <citation type="submission" date="2021-08" db="EMBL/GenBank/DDBJ databases">
        <authorList>
            <person name="Tuo L."/>
        </authorList>
    </citation>
    <scope>NUCLEOTIDE SEQUENCE [LARGE SCALE GENOMIC DNA]</scope>
    <source>
        <strain evidence="2 3">JCM 31229</strain>
    </source>
</reference>
<dbReference type="SUPFAM" id="SSF50129">
    <property type="entry name" value="GroES-like"/>
    <property type="match status" value="1"/>
</dbReference>
<protein>
    <submittedName>
        <fullName evidence="2">Zinc-binding alcohol dehydrogenase family protein</fullName>
    </submittedName>
</protein>
<dbReference type="PANTHER" id="PTHR43482:SF1">
    <property type="entry name" value="PROTEIN AST1-RELATED"/>
    <property type="match status" value="1"/>
</dbReference>
<comment type="caution">
    <text evidence="2">The sequence shown here is derived from an EMBL/GenBank/DDBJ whole genome shotgun (WGS) entry which is preliminary data.</text>
</comment>
<name>A0ABS7PRQ3_9SPHN</name>
<dbReference type="PANTHER" id="PTHR43482">
    <property type="entry name" value="PROTEIN AST1-RELATED"/>
    <property type="match status" value="1"/>
</dbReference>
<dbReference type="InterPro" id="IPR013154">
    <property type="entry name" value="ADH-like_N"/>
</dbReference>
<dbReference type="InterPro" id="IPR036291">
    <property type="entry name" value="NAD(P)-bd_dom_sf"/>
</dbReference>
<proteinExistence type="predicted"/>
<dbReference type="InterPro" id="IPR052585">
    <property type="entry name" value="Lipid_raft_assoc_Zn_ADH"/>
</dbReference>
<organism evidence="2 3">
    <name type="scientific">Sphingomonas colocasiae</name>
    <dbReference type="NCBI Taxonomy" id="1848973"/>
    <lineage>
        <taxon>Bacteria</taxon>
        <taxon>Pseudomonadati</taxon>
        <taxon>Pseudomonadota</taxon>
        <taxon>Alphaproteobacteria</taxon>
        <taxon>Sphingomonadales</taxon>
        <taxon>Sphingomonadaceae</taxon>
        <taxon>Sphingomonas</taxon>
    </lineage>
</organism>
<feature type="domain" description="Enoyl reductase (ER)" evidence="1">
    <location>
        <begin position="22"/>
        <end position="330"/>
    </location>
</feature>
<dbReference type="InterPro" id="IPR013149">
    <property type="entry name" value="ADH-like_C"/>
</dbReference>
<accession>A0ABS7PRQ3</accession>
<gene>
    <name evidence="2" type="ORF">K7G82_17075</name>
</gene>
<evidence type="ECO:0000313" key="2">
    <source>
        <dbReference type="EMBL" id="MBY8824021.1"/>
    </source>
</evidence>
<dbReference type="InterPro" id="IPR020843">
    <property type="entry name" value="ER"/>
</dbReference>
<dbReference type="RefSeq" id="WP_222991119.1">
    <property type="nucleotide sequence ID" value="NZ_JAINVV010000008.1"/>
</dbReference>
<dbReference type="SMART" id="SM00829">
    <property type="entry name" value="PKS_ER"/>
    <property type="match status" value="1"/>
</dbReference>
<dbReference type="Proteomes" id="UP000706039">
    <property type="component" value="Unassembled WGS sequence"/>
</dbReference>